<dbReference type="SMART" id="SM00916">
    <property type="entry name" value="L51_S25_CI-B8"/>
    <property type="match status" value="1"/>
</dbReference>
<reference evidence="7 8" key="1">
    <citation type="journal article" date="2018" name="Sci. Rep.">
        <title>Comparative genomics provides insights into the lifestyle and reveals functional heterogeneity of dark septate endophytic fungi.</title>
        <authorList>
            <person name="Knapp D.G."/>
            <person name="Nemeth J.B."/>
            <person name="Barry K."/>
            <person name="Hainaut M."/>
            <person name="Henrissat B."/>
            <person name="Johnson J."/>
            <person name="Kuo A."/>
            <person name="Lim J.H.P."/>
            <person name="Lipzen A."/>
            <person name="Nolan M."/>
            <person name="Ohm R.A."/>
            <person name="Tamas L."/>
            <person name="Grigoriev I.V."/>
            <person name="Spatafora J.W."/>
            <person name="Nagy L.G."/>
            <person name="Kovacs G.M."/>
        </authorList>
    </citation>
    <scope>NUCLEOTIDE SEQUENCE [LARGE SCALE GENOMIC DNA]</scope>
    <source>
        <strain evidence="7 8">DSE2036</strain>
    </source>
</reference>
<dbReference type="PANTHER" id="PTHR13274:SF2">
    <property type="entry name" value="SMALL RIBOSOMAL SUBUNIT PROTEIN MS25"/>
    <property type="match status" value="1"/>
</dbReference>
<dbReference type="InterPro" id="IPR007741">
    <property type="entry name" value="Ribosomal_mL43/mS25/NADH_DH"/>
</dbReference>
<evidence type="ECO:0000256" key="2">
    <source>
        <dbReference type="ARBA" id="ARBA00022980"/>
    </source>
</evidence>
<organism evidence="7 8">
    <name type="scientific">Periconia macrospinosa</name>
    <dbReference type="NCBI Taxonomy" id="97972"/>
    <lineage>
        <taxon>Eukaryota</taxon>
        <taxon>Fungi</taxon>
        <taxon>Dikarya</taxon>
        <taxon>Ascomycota</taxon>
        <taxon>Pezizomycotina</taxon>
        <taxon>Dothideomycetes</taxon>
        <taxon>Pleosporomycetidae</taxon>
        <taxon>Pleosporales</taxon>
        <taxon>Massarineae</taxon>
        <taxon>Periconiaceae</taxon>
        <taxon>Periconia</taxon>
    </lineage>
</organism>
<evidence type="ECO:0000313" key="8">
    <source>
        <dbReference type="Proteomes" id="UP000244855"/>
    </source>
</evidence>
<comment type="subcellular location">
    <subcellularLocation>
        <location evidence="1">Mitochondrion</location>
    </subcellularLocation>
</comment>
<evidence type="ECO:0000256" key="3">
    <source>
        <dbReference type="ARBA" id="ARBA00023128"/>
    </source>
</evidence>
<sequence>MEFNRKIEGGHRGARKFWREMLPRMKYRNPAVPMEISRHEQPDGPSLLHIFTAANKSPPAPNKTAPAPPASSPNPANTLTPDTTTPTHSINIQGMTELAILEQLVQKTGAQPLEMTPEETQEWDEVHGFHSRSEKDRQETRARFLNERHEKQMMRIARGQTA</sequence>
<dbReference type="STRING" id="97972.A0A2V1E8G7"/>
<feature type="region of interest" description="Disordered" evidence="5">
    <location>
        <begin position="53"/>
        <end position="91"/>
    </location>
</feature>
<dbReference type="OrthoDB" id="1696305at2759"/>
<dbReference type="InterPro" id="IPR040049">
    <property type="entry name" value="Ribosomal_mS25/mL61"/>
</dbReference>
<feature type="region of interest" description="Disordered" evidence="5">
    <location>
        <begin position="117"/>
        <end position="139"/>
    </location>
</feature>
<keyword evidence="4" id="KW-0687">Ribonucleoprotein</keyword>
<evidence type="ECO:0000259" key="6">
    <source>
        <dbReference type="SMART" id="SM00916"/>
    </source>
</evidence>
<feature type="compositionally biased region" description="Pro residues" evidence="5">
    <location>
        <begin position="58"/>
        <end position="72"/>
    </location>
</feature>
<feature type="compositionally biased region" description="Basic and acidic residues" evidence="5">
    <location>
        <begin position="124"/>
        <end position="139"/>
    </location>
</feature>
<protein>
    <recommendedName>
        <fullName evidence="6">Ribosomal protein/NADH dehydrogenase domain-containing protein</fullName>
    </recommendedName>
</protein>
<dbReference type="GO" id="GO:0005840">
    <property type="term" value="C:ribosome"/>
    <property type="evidence" value="ECO:0007669"/>
    <property type="project" value="UniProtKB-KW"/>
</dbReference>
<dbReference type="GO" id="GO:1990904">
    <property type="term" value="C:ribonucleoprotein complex"/>
    <property type="evidence" value="ECO:0007669"/>
    <property type="project" value="UniProtKB-KW"/>
</dbReference>
<evidence type="ECO:0000256" key="5">
    <source>
        <dbReference type="SAM" id="MobiDB-lite"/>
    </source>
</evidence>
<keyword evidence="3" id="KW-0496">Mitochondrion</keyword>
<feature type="domain" description="Ribosomal protein/NADH dehydrogenase" evidence="6">
    <location>
        <begin position="6"/>
        <end position="111"/>
    </location>
</feature>
<evidence type="ECO:0000256" key="4">
    <source>
        <dbReference type="ARBA" id="ARBA00023274"/>
    </source>
</evidence>
<gene>
    <name evidence="7" type="ORF">DM02DRAFT_610279</name>
</gene>
<name>A0A2V1E8G7_9PLEO</name>
<keyword evidence="8" id="KW-1185">Reference proteome</keyword>
<dbReference type="PANTHER" id="PTHR13274">
    <property type="entry name" value="MITOCHONDRIAL RIBOSOMAL PROTEIN S25"/>
    <property type="match status" value="1"/>
</dbReference>
<dbReference type="SUPFAM" id="SSF52833">
    <property type="entry name" value="Thioredoxin-like"/>
    <property type="match status" value="1"/>
</dbReference>
<accession>A0A2V1E8G7</accession>
<dbReference type="EMBL" id="KZ805311">
    <property type="protein sequence ID" value="PVI05934.1"/>
    <property type="molecule type" value="Genomic_DNA"/>
</dbReference>
<dbReference type="InterPro" id="IPR036249">
    <property type="entry name" value="Thioredoxin-like_sf"/>
</dbReference>
<dbReference type="AlphaFoldDB" id="A0A2V1E8G7"/>
<evidence type="ECO:0000313" key="7">
    <source>
        <dbReference type="EMBL" id="PVI05934.1"/>
    </source>
</evidence>
<feature type="compositionally biased region" description="Low complexity" evidence="5">
    <location>
        <begin position="73"/>
        <end position="87"/>
    </location>
</feature>
<keyword evidence="2" id="KW-0689">Ribosomal protein</keyword>
<dbReference type="Pfam" id="PF05047">
    <property type="entry name" value="L51_S25_CI-B8"/>
    <property type="match status" value="1"/>
</dbReference>
<proteinExistence type="predicted"/>
<dbReference type="GO" id="GO:0005739">
    <property type="term" value="C:mitochondrion"/>
    <property type="evidence" value="ECO:0007669"/>
    <property type="project" value="UniProtKB-SubCell"/>
</dbReference>
<evidence type="ECO:0000256" key="1">
    <source>
        <dbReference type="ARBA" id="ARBA00004173"/>
    </source>
</evidence>
<dbReference type="Proteomes" id="UP000244855">
    <property type="component" value="Unassembled WGS sequence"/>
</dbReference>
<dbReference type="GO" id="GO:0003735">
    <property type="term" value="F:structural constituent of ribosome"/>
    <property type="evidence" value="ECO:0007669"/>
    <property type="project" value="InterPro"/>
</dbReference>